<evidence type="ECO:0000256" key="4">
    <source>
        <dbReference type="ARBA" id="ARBA00022801"/>
    </source>
</evidence>
<organism evidence="9 10">
    <name type="scientific">Natronogracilivirga saccharolytica</name>
    <dbReference type="NCBI Taxonomy" id="2812953"/>
    <lineage>
        <taxon>Bacteria</taxon>
        <taxon>Pseudomonadati</taxon>
        <taxon>Balneolota</taxon>
        <taxon>Balneolia</taxon>
        <taxon>Balneolales</taxon>
        <taxon>Cyclonatronaceae</taxon>
        <taxon>Natronogracilivirga</taxon>
    </lineage>
</organism>
<evidence type="ECO:0000259" key="8">
    <source>
        <dbReference type="PROSITE" id="PS52035"/>
    </source>
</evidence>
<dbReference type="GO" id="GO:0004181">
    <property type="term" value="F:metallocarboxypeptidase activity"/>
    <property type="evidence" value="ECO:0007669"/>
    <property type="project" value="InterPro"/>
</dbReference>
<accession>A0A8J7RNV4</accession>
<dbReference type="AlphaFoldDB" id="A0A8J7RNV4"/>
<dbReference type="PROSITE" id="PS52035">
    <property type="entry name" value="PEPTIDASE_M14"/>
    <property type="match status" value="1"/>
</dbReference>
<proteinExistence type="inferred from homology"/>
<protein>
    <recommendedName>
        <fullName evidence="8">Peptidase M14 domain-containing protein</fullName>
    </recommendedName>
</protein>
<evidence type="ECO:0000256" key="3">
    <source>
        <dbReference type="ARBA" id="ARBA00022670"/>
    </source>
</evidence>
<dbReference type="RefSeq" id="WP_210512913.1">
    <property type="nucleotide sequence ID" value="NZ_JAFIDN010000010.1"/>
</dbReference>
<evidence type="ECO:0000256" key="5">
    <source>
        <dbReference type="ARBA" id="ARBA00022833"/>
    </source>
</evidence>
<sequence length="477" mass="53941">MSSESRDGDDPGTFARTMYDDYEAYREPSLNHRRFKHDDIMPLVKKFGEHPDIDLIHEGESAEGRDIYRLKMGSGDTSVLLWSQMHGNEPTATMALFDLFHFFTADDVHNDLRSEILENITIHAIPMLNPDGAQRYQRRTAFGIDMNRDALQLQSPGSQILKRVRDDLDADFGFNLHDQSIRYSAGDTPNSTIIAFLAPAYDEERSINPVRERSMKLIARLDEMLQDFIPGHVATFSDTFEPRAFGDNIQKWGTSTILVESGGMKGDPEKQYIRKLNYLLLLESFRSIAGTTYESHTVEQYEDIPPNRFRLHSAIFRNVTMPFKEHEFELDLAVNRSEVNINGATDFYKRGTISEVGDLSTFDGYEEFDASGLRVDSGKVYPDTFATEDDLAAVDPVSLMRDGYTAVRVEELPEGRHTDFPLNLIGPRGRQPAGPKMGRVANLALYRGDEVAYVVINGFVVDVMEPVPDVGNALIFR</sequence>
<reference evidence="9" key="1">
    <citation type="submission" date="2021-02" db="EMBL/GenBank/DDBJ databases">
        <title>Natronogracilivirga saccharolytica gen. nov. sp. nov. a new anaerobic, haloalkiliphilic carbohydrate-fermenting bacterium from soda lake and proposing of Cyclonatronumiaceae fam. nov. in the phylum Balneolaeota.</title>
        <authorList>
            <person name="Zhilina T.N."/>
            <person name="Sorokin D.Y."/>
            <person name="Zavarzina D.G."/>
            <person name="Toshchakov S.V."/>
            <person name="Kublanov I.V."/>
        </authorList>
    </citation>
    <scope>NUCLEOTIDE SEQUENCE</scope>
    <source>
        <strain evidence="9">Z-1702</strain>
    </source>
</reference>
<dbReference type="Gene3D" id="3.40.630.10">
    <property type="entry name" value="Zn peptidases"/>
    <property type="match status" value="1"/>
</dbReference>
<dbReference type="InterPro" id="IPR000834">
    <property type="entry name" value="Peptidase_M14"/>
</dbReference>
<comment type="caution">
    <text evidence="9">The sequence shown here is derived from an EMBL/GenBank/DDBJ whole genome shotgun (WGS) entry which is preliminary data.</text>
</comment>
<dbReference type="SUPFAM" id="SSF53187">
    <property type="entry name" value="Zn-dependent exopeptidases"/>
    <property type="match status" value="1"/>
</dbReference>
<name>A0A8J7RNV4_9BACT</name>
<dbReference type="Pfam" id="PF00246">
    <property type="entry name" value="Peptidase_M14"/>
    <property type="match status" value="1"/>
</dbReference>
<dbReference type="GO" id="GO:0008270">
    <property type="term" value="F:zinc ion binding"/>
    <property type="evidence" value="ECO:0007669"/>
    <property type="project" value="InterPro"/>
</dbReference>
<keyword evidence="4" id="KW-0378">Hydrolase</keyword>
<dbReference type="GO" id="GO:0006508">
    <property type="term" value="P:proteolysis"/>
    <property type="evidence" value="ECO:0007669"/>
    <property type="project" value="UniProtKB-KW"/>
</dbReference>
<evidence type="ECO:0000256" key="1">
    <source>
        <dbReference type="ARBA" id="ARBA00001947"/>
    </source>
</evidence>
<keyword evidence="5" id="KW-0862">Zinc</keyword>
<evidence type="ECO:0000313" key="10">
    <source>
        <dbReference type="Proteomes" id="UP000673975"/>
    </source>
</evidence>
<evidence type="ECO:0000256" key="6">
    <source>
        <dbReference type="ARBA" id="ARBA00023049"/>
    </source>
</evidence>
<comment type="similarity">
    <text evidence="2 7">Belongs to the peptidase M14 family.</text>
</comment>
<dbReference type="EMBL" id="JAFIDN010000010">
    <property type="protein sequence ID" value="MBP3193458.1"/>
    <property type="molecule type" value="Genomic_DNA"/>
</dbReference>
<dbReference type="SMART" id="SM00631">
    <property type="entry name" value="Zn_pept"/>
    <property type="match status" value="1"/>
</dbReference>
<evidence type="ECO:0000256" key="2">
    <source>
        <dbReference type="ARBA" id="ARBA00005988"/>
    </source>
</evidence>
<dbReference type="Proteomes" id="UP000673975">
    <property type="component" value="Unassembled WGS sequence"/>
</dbReference>
<feature type="domain" description="Peptidase M14" evidence="8">
    <location>
        <begin position="33"/>
        <end position="276"/>
    </location>
</feature>
<keyword evidence="6" id="KW-0482">Metalloprotease</keyword>
<evidence type="ECO:0000313" key="9">
    <source>
        <dbReference type="EMBL" id="MBP3193458.1"/>
    </source>
</evidence>
<comment type="cofactor">
    <cofactor evidence="1">
        <name>Zn(2+)</name>
        <dbReference type="ChEBI" id="CHEBI:29105"/>
    </cofactor>
</comment>
<evidence type="ECO:0000256" key="7">
    <source>
        <dbReference type="PROSITE-ProRule" id="PRU01379"/>
    </source>
</evidence>
<dbReference type="PANTHER" id="PTHR11705:SF143">
    <property type="entry name" value="SLL0236 PROTEIN"/>
    <property type="match status" value="1"/>
</dbReference>
<gene>
    <name evidence="9" type="ORF">NATSA_12340</name>
</gene>
<keyword evidence="10" id="KW-1185">Reference proteome</keyword>
<feature type="active site" description="Proton donor/acceptor" evidence="7">
    <location>
        <position position="241"/>
    </location>
</feature>
<dbReference type="GO" id="GO:0005615">
    <property type="term" value="C:extracellular space"/>
    <property type="evidence" value="ECO:0007669"/>
    <property type="project" value="TreeGrafter"/>
</dbReference>
<keyword evidence="3" id="KW-0645">Protease</keyword>
<dbReference type="PANTHER" id="PTHR11705">
    <property type="entry name" value="PROTEASE FAMILY M14 CARBOXYPEPTIDASE A,B"/>
    <property type="match status" value="1"/>
</dbReference>